<feature type="non-terminal residue" evidence="1">
    <location>
        <position position="166"/>
    </location>
</feature>
<evidence type="ECO:0000313" key="1">
    <source>
        <dbReference type="EMBL" id="KAJ7774584.1"/>
    </source>
</evidence>
<accession>A0AAD7JYQ3</accession>
<sequence>SGAADNDLSLAMRGMAVEDDFSALHARQQAQSSMPIPAQVSAQMRALPQQRNVYNTYPGTEYGFYPPGPGRDSFDYPYVGYGNTDPSAYGSSGVPMSPALYPNVPQTLHPASLDIRQQQPPVYFDYNSAARPPSQFFFPPPQGMMYPPHSPMLSSQLPTPASPVTL</sequence>
<comment type="caution">
    <text evidence="1">The sequence shown here is derived from an EMBL/GenBank/DDBJ whole genome shotgun (WGS) entry which is preliminary data.</text>
</comment>
<dbReference type="EMBL" id="JARJLG010000015">
    <property type="protein sequence ID" value="KAJ7774584.1"/>
    <property type="molecule type" value="Genomic_DNA"/>
</dbReference>
<organism evidence="1 2">
    <name type="scientific">Mycena maculata</name>
    <dbReference type="NCBI Taxonomy" id="230809"/>
    <lineage>
        <taxon>Eukaryota</taxon>
        <taxon>Fungi</taxon>
        <taxon>Dikarya</taxon>
        <taxon>Basidiomycota</taxon>
        <taxon>Agaricomycotina</taxon>
        <taxon>Agaricomycetes</taxon>
        <taxon>Agaricomycetidae</taxon>
        <taxon>Agaricales</taxon>
        <taxon>Marasmiineae</taxon>
        <taxon>Mycenaceae</taxon>
        <taxon>Mycena</taxon>
    </lineage>
</organism>
<name>A0AAD7JYQ3_9AGAR</name>
<reference evidence="1" key="1">
    <citation type="submission" date="2023-03" db="EMBL/GenBank/DDBJ databases">
        <title>Massive genome expansion in bonnet fungi (Mycena s.s.) driven by repeated elements and novel gene families across ecological guilds.</title>
        <authorList>
            <consortium name="Lawrence Berkeley National Laboratory"/>
            <person name="Harder C.B."/>
            <person name="Miyauchi S."/>
            <person name="Viragh M."/>
            <person name="Kuo A."/>
            <person name="Thoen E."/>
            <person name="Andreopoulos B."/>
            <person name="Lu D."/>
            <person name="Skrede I."/>
            <person name="Drula E."/>
            <person name="Henrissat B."/>
            <person name="Morin E."/>
            <person name="Kohler A."/>
            <person name="Barry K."/>
            <person name="LaButti K."/>
            <person name="Morin E."/>
            <person name="Salamov A."/>
            <person name="Lipzen A."/>
            <person name="Mereny Z."/>
            <person name="Hegedus B."/>
            <person name="Baldrian P."/>
            <person name="Stursova M."/>
            <person name="Weitz H."/>
            <person name="Taylor A."/>
            <person name="Grigoriev I.V."/>
            <person name="Nagy L.G."/>
            <person name="Martin F."/>
            <person name="Kauserud H."/>
        </authorList>
    </citation>
    <scope>NUCLEOTIDE SEQUENCE</scope>
    <source>
        <strain evidence="1">CBHHK188m</strain>
    </source>
</reference>
<feature type="non-terminal residue" evidence="1">
    <location>
        <position position="1"/>
    </location>
</feature>
<dbReference type="AlphaFoldDB" id="A0AAD7JYQ3"/>
<keyword evidence="2" id="KW-1185">Reference proteome</keyword>
<dbReference type="Proteomes" id="UP001215280">
    <property type="component" value="Unassembled WGS sequence"/>
</dbReference>
<gene>
    <name evidence="1" type="ORF">DFH07DRAFT_680562</name>
</gene>
<evidence type="ECO:0000313" key="2">
    <source>
        <dbReference type="Proteomes" id="UP001215280"/>
    </source>
</evidence>
<protein>
    <submittedName>
        <fullName evidence="1">Uncharacterized protein</fullName>
    </submittedName>
</protein>
<proteinExistence type="predicted"/>